<keyword evidence="9" id="KW-1185">Reference proteome</keyword>
<evidence type="ECO:0000256" key="3">
    <source>
        <dbReference type="ARBA" id="ARBA00022989"/>
    </source>
</evidence>
<dbReference type="InterPro" id="IPR003599">
    <property type="entry name" value="Ig_sub"/>
</dbReference>
<evidence type="ECO:0000256" key="2">
    <source>
        <dbReference type="ARBA" id="ARBA00022692"/>
    </source>
</evidence>
<dbReference type="EnsemblMetazoa" id="XM_001604737">
    <property type="protein sequence ID" value="XP_001604787"/>
    <property type="gene ID" value="LOC100121197"/>
</dbReference>
<feature type="signal peptide" evidence="6">
    <location>
        <begin position="1"/>
        <end position="24"/>
    </location>
</feature>
<dbReference type="PANTHER" id="PTHR21261">
    <property type="entry name" value="BEAT PROTEIN"/>
    <property type="match status" value="1"/>
</dbReference>
<feature type="domain" description="Ig-like" evidence="7">
    <location>
        <begin position="141"/>
        <end position="242"/>
    </location>
</feature>
<evidence type="ECO:0000259" key="7">
    <source>
        <dbReference type="PROSITE" id="PS50835"/>
    </source>
</evidence>
<feature type="chain" id="PRO_5029625868" description="Ig-like domain-containing protein" evidence="6">
    <location>
        <begin position="25"/>
        <end position="300"/>
    </location>
</feature>
<evidence type="ECO:0000313" key="9">
    <source>
        <dbReference type="Proteomes" id="UP000002358"/>
    </source>
</evidence>
<comment type="subcellular location">
    <subcellularLocation>
        <location evidence="1">Membrane</location>
        <topology evidence="1">Single-pass membrane protein</topology>
    </subcellularLocation>
</comment>
<dbReference type="Pfam" id="PF08205">
    <property type="entry name" value="C2-set_2"/>
    <property type="match status" value="1"/>
</dbReference>
<dbReference type="AlphaFoldDB" id="A0A7M7G665"/>
<keyword evidence="6" id="KW-0732">Signal</keyword>
<evidence type="ECO:0000256" key="1">
    <source>
        <dbReference type="ARBA" id="ARBA00004167"/>
    </source>
</evidence>
<dbReference type="InterPro" id="IPR013162">
    <property type="entry name" value="CD80_C2-set"/>
</dbReference>
<dbReference type="InterPro" id="IPR013106">
    <property type="entry name" value="Ig_V-set"/>
</dbReference>
<evidence type="ECO:0000256" key="4">
    <source>
        <dbReference type="ARBA" id="ARBA00023136"/>
    </source>
</evidence>
<feature type="domain" description="Ig-like" evidence="7">
    <location>
        <begin position="25"/>
        <end position="127"/>
    </location>
</feature>
<dbReference type="GeneID" id="100121197"/>
<evidence type="ECO:0000256" key="5">
    <source>
        <dbReference type="ARBA" id="ARBA00023157"/>
    </source>
</evidence>
<dbReference type="KEGG" id="nvi:100121197"/>
<organism evidence="8 9">
    <name type="scientific">Nasonia vitripennis</name>
    <name type="common">Parasitic wasp</name>
    <dbReference type="NCBI Taxonomy" id="7425"/>
    <lineage>
        <taxon>Eukaryota</taxon>
        <taxon>Metazoa</taxon>
        <taxon>Ecdysozoa</taxon>
        <taxon>Arthropoda</taxon>
        <taxon>Hexapoda</taxon>
        <taxon>Insecta</taxon>
        <taxon>Pterygota</taxon>
        <taxon>Neoptera</taxon>
        <taxon>Endopterygota</taxon>
        <taxon>Hymenoptera</taxon>
        <taxon>Apocrita</taxon>
        <taxon>Proctotrupomorpha</taxon>
        <taxon>Chalcidoidea</taxon>
        <taxon>Pteromalidae</taxon>
        <taxon>Pteromalinae</taxon>
        <taxon>Nasonia</taxon>
    </lineage>
</organism>
<dbReference type="InterPro" id="IPR007110">
    <property type="entry name" value="Ig-like_dom"/>
</dbReference>
<dbReference type="FunFam" id="2.60.40.10:FF:000437">
    <property type="entry name" value="Beat-IIIc, isoform A"/>
    <property type="match status" value="1"/>
</dbReference>
<sequence length="300" mass="33767">MENACGKVCWILALLLLVFEDATGIKTLKITAPQRVRVGDSALLTCSYDLDDAQLYVIKWYLDDAEFYRYVPKKDPPNAIFPVRGIKVNVSSSNSQDVTLVNVRRNHTGRYSCEVTEDGPTYDTKVQEAYVFVMDVPETEPRIVVDRDRLPDGETLRANCTSGASRPAPHITWTLNGEPLNNMTMRFKVRTKTLPKVFGHKKSTQSSLSLETAGMFRDGRIRLRCFAEITPIYKASALKEITEERPYIASMTGDASTHSRLIFYFSESSGSVRANWTAFWPYGLALNVVLRLLVGTACMR</sequence>
<keyword evidence="2" id="KW-0812">Transmembrane</keyword>
<dbReference type="PANTHER" id="PTHR21261:SF17">
    <property type="entry name" value="BEAT VI"/>
    <property type="match status" value="1"/>
</dbReference>
<name>A0A7M7G665_NASVI</name>
<keyword evidence="3" id="KW-1133">Transmembrane helix</keyword>
<dbReference type="GO" id="GO:0016020">
    <property type="term" value="C:membrane"/>
    <property type="evidence" value="ECO:0007669"/>
    <property type="project" value="UniProtKB-SubCell"/>
</dbReference>
<keyword evidence="4" id="KW-0472">Membrane</keyword>
<dbReference type="OrthoDB" id="6351205at2759"/>
<keyword evidence="5" id="KW-1015">Disulfide bond</keyword>
<dbReference type="Pfam" id="PF07686">
    <property type="entry name" value="V-set"/>
    <property type="match status" value="1"/>
</dbReference>
<dbReference type="PROSITE" id="PS50835">
    <property type="entry name" value="IG_LIKE"/>
    <property type="match status" value="2"/>
</dbReference>
<dbReference type="InterPro" id="IPR036179">
    <property type="entry name" value="Ig-like_dom_sf"/>
</dbReference>
<dbReference type="InParanoid" id="A0A7M7G665"/>
<dbReference type="InterPro" id="IPR013783">
    <property type="entry name" value="Ig-like_fold"/>
</dbReference>
<dbReference type="SUPFAM" id="SSF48726">
    <property type="entry name" value="Immunoglobulin"/>
    <property type="match status" value="1"/>
</dbReference>
<dbReference type="SMR" id="A0A7M7G665"/>
<protein>
    <recommendedName>
        <fullName evidence="7">Ig-like domain-containing protein</fullName>
    </recommendedName>
</protein>
<dbReference type="Gene3D" id="2.60.40.10">
    <property type="entry name" value="Immunoglobulins"/>
    <property type="match status" value="2"/>
</dbReference>
<dbReference type="SMART" id="SM00409">
    <property type="entry name" value="IG"/>
    <property type="match status" value="1"/>
</dbReference>
<proteinExistence type="predicted"/>
<dbReference type="Proteomes" id="UP000002358">
    <property type="component" value="Chromosome 4"/>
</dbReference>
<reference evidence="8" key="1">
    <citation type="submission" date="2021-01" db="UniProtKB">
        <authorList>
            <consortium name="EnsemblMetazoa"/>
        </authorList>
    </citation>
    <scope>IDENTIFICATION</scope>
</reference>
<accession>A0A7M7G665</accession>
<dbReference type="RefSeq" id="XP_001604787.3">
    <property type="nucleotide sequence ID" value="XM_001604737.6"/>
</dbReference>
<evidence type="ECO:0000313" key="8">
    <source>
        <dbReference type="EnsemblMetazoa" id="XP_001604787"/>
    </source>
</evidence>
<evidence type="ECO:0000256" key="6">
    <source>
        <dbReference type="SAM" id="SignalP"/>
    </source>
</evidence>